<evidence type="ECO:0000313" key="1">
    <source>
        <dbReference type="EMBL" id="MCY9693417.1"/>
    </source>
</evidence>
<dbReference type="Proteomes" id="UP001527099">
    <property type="component" value="Unassembled WGS sequence"/>
</dbReference>
<protein>
    <recommendedName>
        <fullName evidence="3">Methyltransferase</fullName>
    </recommendedName>
</protein>
<proteinExistence type="predicted"/>
<sequence length="301" mass="34970">MNEFYEQLNRERENNRWTEWENHRSEITKLVHLATSHLPHQTSAIILGAGNCDDLDLISLIENYDNVALADVDFSAMMDAVRPLEMGMRMKIDLISTDFTKLDEINFYRNLQDLLDKKASAEHIVEFLDYCITQLGEIQILTHYKGTFQVVISSAVYTQLFYMNALQIFAPYVERYKQKEITTIMNGLLELRNVVIQNYNDLLTDLASPHAVIVVWSDVLKVSPDKSFMETVNSFPTDSGKIQFIMNEVKRNGRMEGMFGLQDMQNRFASHGRNFHYWIWPYSSKNHCLTFGISGRIRSLE</sequence>
<evidence type="ECO:0000313" key="2">
    <source>
        <dbReference type="Proteomes" id="UP001527099"/>
    </source>
</evidence>
<accession>A0ABT4GB87</accession>
<comment type="caution">
    <text evidence="1">The sequence shown here is derived from an EMBL/GenBank/DDBJ whole genome shotgun (WGS) entry which is preliminary data.</text>
</comment>
<gene>
    <name evidence="1" type="ORF">M5X19_11005</name>
</gene>
<keyword evidence="2" id="KW-1185">Reference proteome</keyword>
<dbReference type="RefSeq" id="WP_268614971.1">
    <property type="nucleotide sequence ID" value="NZ_JAMDMX010000033.1"/>
</dbReference>
<reference evidence="1 2" key="1">
    <citation type="submission" date="2022-05" db="EMBL/GenBank/DDBJ databases">
        <title>Genome Sequencing of Bee-Associated Microbes.</title>
        <authorList>
            <person name="Dunlap C."/>
        </authorList>
    </citation>
    <scope>NUCLEOTIDE SEQUENCE [LARGE SCALE GENOMIC DNA]</scope>
    <source>
        <strain evidence="1 2">NRRL B-14421</strain>
    </source>
</reference>
<dbReference type="EMBL" id="JAMDMX010000033">
    <property type="protein sequence ID" value="MCY9693417.1"/>
    <property type="molecule type" value="Genomic_DNA"/>
</dbReference>
<organism evidence="1 2">
    <name type="scientific">Paenibacillus alginolyticus</name>
    <dbReference type="NCBI Taxonomy" id="59839"/>
    <lineage>
        <taxon>Bacteria</taxon>
        <taxon>Bacillati</taxon>
        <taxon>Bacillota</taxon>
        <taxon>Bacilli</taxon>
        <taxon>Bacillales</taxon>
        <taxon>Paenibacillaceae</taxon>
        <taxon>Paenibacillus</taxon>
    </lineage>
</organism>
<name>A0ABT4GB87_9BACL</name>
<evidence type="ECO:0008006" key="3">
    <source>
        <dbReference type="Google" id="ProtNLM"/>
    </source>
</evidence>